<feature type="coiled-coil region" evidence="6">
    <location>
        <begin position="218"/>
        <end position="268"/>
    </location>
</feature>
<dbReference type="GeneID" id="118262678"/>
<dbReference type="PANTHER" id="PTHR23098">
    <property type="entry name" value="AGAP001331-PA-RELATED"/>
    <property type="match status" value="1"/>
</dbReference>
<dbReference type="PANTHER" id="PTHR23098:SF16">
    <property type="entry name" value="REGULATORY PROTEIN ZESTE"/>
    <property type="match status" value="1"/>
</dbReference>
<dbReference type="InterPro" id="IPR028002">
    <property type="entry name" value="Myb_DNA-bind_5"/>
</dbReference>
<comment type="subunit">
    <text evidence="1">Self-associates forming complexes of several hundred monomers.</text>
</comment>
<feature type="domain" description="Myb/SANT-like DNA-binding" evidence="8">
    <location>
        <begin position="10"/>
        <end position="78"/>
    </location>
</feature>
<keyword evidence="6" id="KW-0175">Coiled coil</keyword>
<proteinExistence type="predicted"/>
<evidence type="ECO:0000256" key="2">
    <source>
        <dbReference type="ARBA" id="ARBA00016807"/>
    </source>
</evidence>
<protein>
    <recommendedName>
        <fullName evidence="2">Regulatory protein zeste</fullName>
    </recommendedName>
</protein>
<feature type="region of interest" description="Disordered" evidence="7">
    <location>
        <begin position="123"/>
        <end position="210"/>
    </location>
</feature>
<keyword evidence="9" id="KW-1185">Reference proteome</keyword>
<evidence type="ECO:0000256" key="6">
    <source>
        <dbReference type="SAM" id="Coils"/>
    </source>
</evidence>
<evidence type="ECO:0000256" key="3">
    <source>
        <dbReference type="ARBA" id="ARBA00023015"/>
    </source>
</evidence>
<keyword evidence="4" id="KW-0804">Transcription</keyword>
<evidence type="ECO:0000256" key="7">
    <source>
        <dbReference type="SAM" id="MobiDB-lite"/>
    </source>
</evidence>
<dbReference type="GO" id="GO:0005634">
    <property type="term" value="C:nucleus"/>
    <property type="evidence" value="ECO:0007669"/>
    <property type="project" value="TreeGrafter"/>
</dbReference>
<dbReference type="AlphaFoldDB" id="A0A9R0CV09"/>
<evidence type="ECO:0000259" key="8">
    <source>
        <dbReference type="Pfam" id="PF13873"/>
    </source>
</evidence>
<evidence type="ECO:0000256" key="1">
    <source>
        <dbReference type="ARBA" id="ARBA00011764"/>
    </source>
</evidence>
<evidence type="ECO:0000256" key="4">
    <source>
        <dbReference type="ARBA" id="ARBA00023163"/>
    </source>
</evidence>
<evidence type="ECO:0000256" key="5">
    <source>
        <dbReference type="ARBA" id="ARBA00025466"/>
    </source>
</evidence>
<dbReference type="RefSeq" id="XP_035430112.2">
    <property type="nucleotide sequence ID" value="XM_035574219.2"/>
</dbReference>
<evidence type="ECO:0000313" key="9">
    <source>
        <dbReference type="Proteomes" id="UP000829999"/>
    </source>
</evidence>
<sequence length="311" mass="35000">MESRLRASPEQFSLLIEFMESHGDLSRPQMGLQGKVRSEGLWQELAEILNAVGGGINKTADKWKRVWSDWKTKTKKKASVINRDIHGTGGGPSRGKPLSRLEERVLRIIGVSSITGNQAVQEAGFQEEPQVRHAADTTDTVPSLVDETEFTIIEIAPESTSTSVPVPDITVPPNRPDSPVPGPSNCRTVQRERSPISPGASTPRRHRVRQRRLRQTPFDRATSEFVAIEKNRLRLEQERETRQHNLDMERLKIEAERVKMEADRVRVEADRVRVEEARLAIEADLLASNQTLSSQITSLISLLETRDLRPS</sequence>
<gene>
    <name evidence="10" type="primary">LOC118262678</name>
</gene>
<accession>A0A9R0CV09</accession>
<feature type="compositionally biased region" description="Pro residues" evidence="7">
    <location>
        <begin position="173"/>
        <end position="182"/>
    </location>
</feature>
<organism evidence="9 10">
    <name type="scientific">Spodoptera frugiperda</name>
    <name type="common">Fall armyworm</name>
    <dbReference type="NCBI Taxonomy" id="7108"/>
    <lineage>
        <taxon>Eukaryota</taxon>
        <taxon>Metazoa</taxon>
        <taxon>Ecdysozoa</taxon>
        <taxon>Arthropoda</taxon>
        <taxon>Hexapoda</taxon>
        <taxon>Insecta</taxon>
        <taxon>Pterygota</taxon>
        <taxon>Neoptera</taxon>
        <taxon>Endopterygota</taxon>
        <taxon>Lepidoptera</taxon>
        <taxon>Glossata</taxon>
        <taxon>Ditrysia</taxon>
        <taxon>Noctuoidea</taxon>
        <taxon>Noctuidae</taxon>
        <taxon>Amphipyrinae</taxon>
        <taxon>Spodoptera</taxon>
    </lineage>
</organism>
<name>A0A9R0CV09_SPOFR</name>
<reference evidence="10" key="1">
    <citation type="submission" date="2025-08" db="UniProtKB">
        <authorList>
            <consortium name="RefSeq"/>
        </authorList>
    </citation>
    <scope>IDENTIFICATION</scope>
    <source>
        <tissue evidence="10">Whole larval tissue</tissue>
    </source>
</reference>
<comment type="function">
    <text evidence="5">Involved in transvection phenomena (= synapsis-dependent gene expression), where the synaptic pairing of chromosomes carrying genes with which zeste interacts influences the expression of these genes. Zeste binds to DNA and stimulates transcription from a nearby promoter.</text>
</comment>
<keyword evidence="3" id="KW-0805">Transcription regulation</keyword>
<dbReference type="Pfam" id="PF13873">
    <property type="entry name" value="Myb_DNA-bind_5"/>
    <property type="match status" value="1"/>
</dbReference>
<evidence type="ECO:0000313" key="10">
    <source>
        <dbReference type="RefSeq" id="XP_035430112.2"/>
    </source>
</evidence>
<dbReference type="Proteomes" id="UP000829999">
    <property type="component" value="Chromosome 3"/>
</dbReference>